<dbReference type="SUPFAM" id="SSF48371">
    <property type="entry name" value="ARM repeat"/>
    <property type="match status" value="1"/>
</dbReference>
<protein>
    <submittedName>
        <fullName evidence="2">General secretion pathway protein E</fullName>
    </submittedName>
</protein>
<feature type="region of interest" description="Disordered" evidence="1">
    <location>
        <begin position="80"/>
        <end position="147"/>
    </location>
</feature>
<name>A0A0F6YJA7_9BACT</name>
<feature type="compositionally biased region" description="Low complexity" evidence="1">
    <location>
        <begin position="80"/>
        <end position="96"/>
    </location>
</feature>
<evidence type="ECO:0000313" key="3">
    <source>
        <dbReference type="Proteomes" id="UP000034883"/>
    </source>
</evidence>
<dbReference type="RefSeq" id="WP_053234825.1">
    <property type="nucleotide sequence ID" value="NZ_CP011125.1"/>
</dbReference>
<dbReference type="SMART" id="SM00567">
    <property type="entry name" value="EZ_HEAT"/>
    <property type="match status" value="2"/>
</dbReference>
<gene>
    <name evidence="2" type="ORF">DB32_004734</name>
</gene>
<accession>A0A0F6YJA7</accession>
<keyword evidence="3" id="KW-1185">Reference proteome</keyword>
<reference evidence="2 3" key="1">
    <citation type="submission" date="2015-03" db="EMBL/GenBank/DDBJ databases">
        <title>Genome assembly of Sandaracinus amylolyticus DSM 53668.</title>
        <authorList>
            <person name="Sharma G."/>
            <person name="Subramanian S."/>
        </authorList>
    </citation>
    <scope>NUCLEOTIDE SEQUENCE [LARGE SCALE GENOMIC DNA]</scope>
    <source>
        <strain evidence="2 3">DSM 53668</strain>
    </source>
</reference>
<dbReference type="Proteomes" id="UP000034883">
    <property type="component" value="Chromosome"/>
</dbReference>
<sequence length="433" mass="46684">MSSGDGEGGHPRSRANTPAAAREAEVRDVEVHDIEVHEIQVREAEDESVIERRAIARVSLEPPRLALEVARDDELDPVLDALRPDLGPPDLGAPDLEAPAPATRSTFRAAVRPESASAPKPRRRDDPTTAIVRTARASSPPAIVPEEPPDRLAQLASEIARSGPDHLAALGPRALREGLPLLPRIAREFPGLLWLDLAHLRPRTRADQISAACAVLAAFGTASGPHLAALLAPGHAWHVRVCAARVAAQAPSAELVEPLVRALADDDATIADFAALALCAHQGQPALAAMLGRLRVALVDRSAPPFWRRTAARTFGRMREAASVPLLVEALADAEPIATAARDALRILTARDHGAYRLPWRFWWRAQRTRGRAAWLLEALDQDSPALRSRAFQELVLLTGDDLGRRHATVAREDAPALRAAYEPMLAAARAAR</sequence>
<dbReference type="InterPro" id="IPR016024">
    <property type="entry name" value="ARM-type_fold"/>
</dbReference>
<evidence type="ECO:0000313" key="2">
    <source>
        <dbReference type="EMBL" id="AKF07585.1"/>
    </source>
</evidence>
<dbReference type="Gene3D" id="1.25.10.10">
    <property type="entry name" value="Leucine-rich Repeat Variant"/>
    <property type="match status" value="1"/>
</dbReference>
<dbReference type="AlphaFoldDB" id="A0A0F6YJA7"/>
<proteinExistence type="predicted"/>
<organism evidence="2 3">
    <name type="scientific">Sandaracinus amylolyticus</name>
    <dbReference type="NCBI Taxonomy" id="927083"/>
    <lineage>
        <taxon>Bacteria</taxon>
        <taxon>Pseudomonadati</taxon>
        <taxon>Myxococcota</taxon>
        <taxon>Polyangia</taxon>
        <taxon>Polyangiales</taxon>
        <taxon>Sandaracinaceae</taxon>
        <taxon>Sandaracinus</taxon>
    </lineage>
</organism>
<dbReference type="InterPro" id="IPR011989">
    <property type="entry name" value="ARM-like"/>
</dbReference>
<dbReference type="KEGG" id="samy:DB32_004734"/>
<feature type="region of interest" description="Disordered" evidence="1">
    <location>
        <begin position="1"/>
        <end position="26"/>
    </location>
</feature>
<dbReference type="STRING" id="927083.DB32_004734"/>
<evidence type="ECO:0000256" key="1">
    <source>
        <dbReference type="SAM" id="MobiDB-lite"/>
    </source>
</evidence>
<dbReference type="InterPro" id="IPR004155">
    <property type="entry name" value="PBS_lyase_HEAT"/>
</dbReference>
<dbReference type="EMBL" id="CP011125">
    <property type="protein sequence ID" value="AKF07585.1"/>
    <property type="molecule type" value="Genomic_DNA"/>
</dbReference>